<accession>A0A2U1KAI5</accession>
<proteinExistence type="inferred from homology"/>
<dbReference type="InterPro" id="IPR017937">
    <property type="entry name" value="Thioredoxin_CS"/>
</dbReference>
<evidence type="ECO:0000313" key="13">
    <source>
        <dbReference type="EMBL" id="PWA32416.1"/>
    </source>
</evidence>
<evidence type="ECO:0000256" key="6">
    <source>
        <dbReference type="ARBA" id="ARBA00022737"/>
    </source>
</evidence>
<keyword evidence="10" id="KW-0676">Redox-active center</keyword>
<keyword evidence="7" id="KW-0256">Endoplasmic reticulum</keyword>
<dbReference type="AlphaFoldDB" id="A0A2U1KAI5"/>
<name>A0A2U1KAI5_ARTAN</name>
<dbReference type="Pfam" id="PF00085">
    <property type="entry name" value="Thioredoxin"/>
    <property type="match status" value="1"/>
</dbReference>
<feature type="region of interest" description="Disordered" evidence="11">
    <location>
        <begin position="33"/>
        <end position="63"/>
    </location>
</feature>
<dbReference type="FunFam" id="3.40.30.10:FF:000042">
    <property type="entry name" value="protein disulfide-isomerase A2"/>
    <property type="match status" value="1"/>
</dbReference>
<dbReference type="STRING" id="35608.A0A2U1KAI5"/>
<dbReference type="PANTHER" id="PTHR18929:SF255">
    <property type="entry name" value="PROTEIN DISULFIDE-ISOMERASE"/>
    <property type="match status" value="1"/>
</dbReference>
<dbReference type="SUPFAM" id="SSF52833">
    <property type="entry name" value="Thioredoxin-like"/>
    <property type="match status" value="2"/>
</dbReference>
<dbReference type="PANTHER" id="PTHR18929">
    <property type="entry name" value="PROTEIN DISULFIDE ISOMERASE"/>
    <property type="match status" value="1"/>
</dbReference>
<organism evidence="13 14">
    <name type="scientific">Artemisia annua</name>
    <name type="common">Sweet wormwood</name>
    <dbReference type="NCBI Taxonomy" id="35608"/>
    <lineage>
        <taxon>Eukaryota</taxon>
        <taxon>Viridiplantae</taxon>
        <taxon>Streptophyta</taxon>
        <taxon>Embryophyta</taxon>
        <taxon>Tracheophyta</taxon>
        <taxon>Spermatophyta</taxon>
        <taxon>Magnoliopsida</taxon>
        <taxon>eudicotyledons</taxon>
        <taxon>Gunneridae</taxon>
        <taxon>Pentapetalae</taxon>
        <taxon>asterids</taxon>
        <taxon>campanulids</taxon>
        <taxon>Asterales</taxon>
        <taxon>Asteraceae</taxon>
        <taxon>Asteroideae</taxon>
        <taxon>Anthemideae</taxon>
        <taxon>Artemisiinae</taxon>
        <taxon>Artemisia</taxon>
    </lineage>
</organism>
<evidence type="ECO:0000256" key="11">
    <source>
        <dbReference type="SAM" id="MobiDB-lite"/>
    </source>
</evidence>
<feature type="domain" description="Thioredoxin" evidence="12">
    <location>
        <begin position="49"/>
        <end position="175"/>
    </location>
</feature>
<dbReference type="GO" id="GO:0034976">
    <property type="term" value="P:response to endoplasmic reticulum stress"/>
    <property type="evidence" value="ECO:0007669"/>
    <property type="project" value="TreeGrafter"/>
</dbReference>
<dbReference type="InterPro" id="IPR036249">
    <property type="entry name" value="Thioredoxin-like_sf"/>
</dbReference>
<dbReference type="CDD" id="cd02961">
    <property type="entry name" value="PDI_a_family"/>
    <property type="match status" value="1"/>
</dbReference>
<evidence type="ECO:0000256" key="1">
    <source>
        <dbReference type="ARBA" id="ARBA00001182"/>
    </source>
</evidence>
<comment type="similarity">
    <text evidence="3">Belongs to the protein disulfide isomerase family.</text>
</comment>
<evidence type="ECO:0000256" key="5">
    <source>
        <dbReference type="ARBA" id="ARBA00022729"/>
    </source>
</evidence>
<evidence type="ECO:0000256" key="7">
    <source>
        <dbReference type="ARBA" id="ARBA00022824"/>
    </source>
</evidence>
<dbReference type="GO" id="GO:0005788">
    <property type="term" value="C:endoplasmic reticulum lumen"/>
    <property type="evidence" value="ECO:0007669"/>
    <property type="project" value="UniProtKB-SubCell"/>
</dbReference>
<dbReference type="PROSITE" id="PS00194">
    <property type="entry name" value="THIOREDOXIN_1"/>
    <property type="match status" value="1"/>
</dbReference>
<dbReference type="GO" id="GO:0006457">
    <property type="term" value="P:protein folding"/>
    <property type="evidence" value="ECO:0007669"/>
    <property type="project" value="TreeGrafter"/>
</dbReference>
<gene>
    <name evidence="13" type="ORF">CTI12_AA625320</name>
</gene>
<dbReference type="FunFam" id="3.40.30.10:FF:000023">
    <property type="entry name" value="Protein disulfide-isomerase"/>
    <property type="match status" value="1"/>
</dbReference>
<keyword evidence="5" id="KW-0732">Signal</keyword>
<evidence type="ECO:0000256" key="8">
    <source>
        <dbReference type="ARBA" id="ARBA00023157"/>
    </source>
</evidence>
<evidence type="ECO:0000256" key="4">
    <source>
        <dbReference type="ARBA" id="ARBA00012723"/>
    </source>
</evidence>
<keyword evidence="14" id="KW-1185">Reference proteome</keyword>
<dbReference type="GO" id="GO:0003756">
    <property type="term" value="F:protein disulfide isomerase activity"/>
    <property type="evidence" value="ECO:0007669"/>
    <property type="project" value="UniProtKB-EC"/>
</dbReference>
<sequence length="272" mass="30643">MTFFEQQFEDPQVIETLLVASLVMMRFLEEPEPETHDHDFENYDDLEDFQPGDTEYDESSSYTEAEVDDSDVVALNNTNFDEFVGKNKYVMVMFYATWCGHCQALKPEYAAAATELKEEGVVLAKVDAGEESELAQKWNVEGYPTVVFFVHGVDMVYNGPRNKDAIVGWVKKKIGPGVQNITTTEEAERILTSESPIVVGFFENLVGTDSEELAAASKQDDEVSFYQTSNADVAKLFHINPQGKRPSLVLLKKEDEKISHFGTFSLNTVLKF</sequence>
<dbReference type="PRINTS" id="PR00421">
    <property type="entry name" value="THIOREDOXIN"/>
</dbReference>
<evidence type="ECO:0000256" key="3">
    <source>
        <dbReference type="ARBA" id="ARBA00006347"/>
    </source>
</evidence>
<dbReference type="EMBL" id="PKPP01025606">
    <property type="protein sequence ID" value="PWA32416.1"/>
    <property type="molecule type" value="Genomic_DNA"/>
</dbReference>
<comment type="caution">
    <text evidence="13">The sequence shown here is derived from an EMBL/GenBank/DDBJ whole genome shotgun (WGS) entry which is preliminary data.</text>
</comment>
<evidence type="ECO:0000259" key="12">
    <source>
        <dbReference type="PROSITE" id="PS51352"/>
    </source>
</evidence>
<dbReference type="InterPro" id="IPR013766">
    <property type="entry name" value="Thioredoxin_domain"/>
</dbReference>
<keyword evidence="8" id="KW-1015">Disulfide bond</keyword>
<evidence type="ECO:0000313" key="14">
    <source>
        <dbReference type="Proteomes" id="UP000245207"/>
    </source>
</evidence>
<protein>
    <recommendedName>
        <fullName evidence="4">protein disulfide-isomerase</fullName>
        <ecNumber evidence="4">5.3.4.1</ecNumber>
    </recommendedName>
</protein>
<dbReference type="PROSITE" id="PS51352">
    <property type="entry name" value="THIOREDOXIN_2"/>
    <property type="match status" value="1"/>
</dbReference>
<dbReference type="CDD" id="cd02981">
    <property type="entry name" value="PDI_b_family"/>
    <property type="match status" value="1"/>
</dbReference>
<comment type="subcellular location">
    <subcellularLocation>
        <location evidence="2">Endoplasmic reticulum lumen</location>
    </subcellularLocation>
</comment>
<dbReference type="EC" id="5.3.4.1" evidence="4"/>
<evidence type="ECO:0000256" key="10">
    <source>
        <dbReference type="ARBA" id="ARBA00023284"/>
    </source>
</evidence>
<keyword evidence="6" id="KW-0677">Repeat</keyword>
<comment type="catalytic activity">
    <reaction evidence="1">
        <text>Catalyzes the rearrangement of -S-S- bonds in proteins.</text>
        <dbReference type="EC" id="5.3.4.1"/>
    </reaction>
</comment>
<evidence type="ECO:0000256" key="2">
    <source>
        <dbReference type="ARBA" id="ARBA00004319"/>
    </source>
</evidence>
<evidence type="ECO:0000256" key="9">
    <source>
        <dbReference type="ARBA" id="ARBA00023235"/>
    </source>
</evidence>
<feature type="compositionally biased region" description="Acidic residues" evidence="11">
    <location>
        <begin position="42"/>
        <end position="58"/>
    </location>
</feature>
<dbReference type="OrthoDB" id="427280at2759"/>
<reference evidence="13 14" key="1">
    <citation type="journal article" date="2018" name="Mol. Plant">
        <title>The genome of Artemisia annua provides insight into the evolution of Asteraceae family and artemisinin biosynthesis.</title>
        <authorList>
            <person name="Shen Q."/>
            <person name="Zhang L."/>
            <person name="Liao Z."/>
            <person name="Wang S."/>
            <person name="Yan T."/>
            <person name="Shi P."/>
            <person name="Liu M."/>
            <person name="Fu X."/>
            <person name="Pan Q."/>
            <person name="Wang Y."/>
            <person name="Lv Z."/>
            <person name="Lu X."/>
            <person name="Zhang F."/>
            <person name="Jiang W."/>
            <person name="Ma Y."/>
            <person name="Chen M."/>
            <person name="Hao X."/>
            <person name="Li L."/>
            <person name="Tang Y."/>
            <person name="Lv G."/>
            <person name="Zhou Y."/>
            <person name="Sun X."/>
            <person name="Brodelius P.E."/>
            <person name="Rose J.K.C."/>
            <person name="Tang K."/>
        </authorList>
    </citation>
    <scope>NUCLEOTIDE SEQUENCE [LARGE SCALE GENOMIC DNA]</scope>
    <source>
        <strain evidence="14">cv. Huhao1</strain>
        <tissue evidence="13">Leaf</tissue>
    </source>
</reference>
<dbReference type="Gene3D" id="3.40.30.10">
    <property type="entry name" value="Glutaredoxin"/>
    <property type="match status" value="2"/>
</dbReference>
<dbReference type="Proteomes" id="UP000245207">
    <property type="component" value="Unassembled WGS sequence"/>
</dbReference>
<keyword evidence="9" id="KW-0413">Isomerase</keyword>